<dbReference type="Proteomes" id="UP000311382">
    <property type="component" value="Unassembled WGS sequence"/>
</dbReference>
<dbReference type="InterPro" id="IPR019819">
    <property type="entry name" value="Carboxylesterase_B_CS"/>
</dbReference>
<dbReference type="InterPro" id="IPR029058">
    <property type="entry name" value="AB_hydrolase_fold"/>
</dbReference>
<sequence>MVVVCAALTALVSFVTLGAAAPTSGPSVSTSQGTWLGASVFGVESYKGIPFAEPPVGNLRFAAPVPTTKNFGTVDATRYGKSCPQLNFANGVFPGFFNNIAQDVLDLVTSLPILSAIASTDAAEDCLTLNVFRPAGVASTAKLPVMVWVYGGAFQIGGTSMYDATNFVQRSARLGKPVVFVTMNYRMNSFGFLPGKEAGADPSVSANAGLLDQRLALEWVQQNIAAFGGDPGKVTIFGESAGAISVAFQLTAYGGNIISSTTGNPLFRAAIMQSGSPIPVGPPEYGQGTFDTLVSAAGCSTASDKIACLRALPYSKMRDATNALPNILSVRSVSLPFLPRMDGDFIPALPQELTRSGRYAKVPIVNGDQYDEGTILTLGALNITTDAQVKTWLKTNWFPRASDAQIDGLMAQYPSDPRQGSPFDTGLLYAVTPQSKRINALVGDLVFQAPRRAFVEYTRETQPTWSYSSRALRAAPFLGSFHGNDILSTFGYNPLAPSQEIQTRWINYAYNLDPNAAGFPNWPQYGKNAQLLQFTDLVSKVVPDTFRQSGIAFIWGQVDSFTL</sequence>
<evidence type="ECO:0000259" key="4">
    <source>
        <dbReference type="Pfam" id="PF00135"/>
    </source>
</evidence>
<keyword evidence="3" id="KW-0732">Signal</keyword>
<dbReference type="AlphaFoldDB" id="A0A5C5FN93"/>
<dbReference type="OrthoDB" id="408631at2759"/>
<dbReference type="InterPro" id="IPR019826">
    <property type="entry name" value="Carboxylesterase_B_AS"/>
</dbReference>
<accession>A0A5C5FN93</accession>
<organism evidence="5 6">
    <name type="scientific">Rhodotorula diobovata</name>
    <dbReference type="NCBI Taxonomy" id="5288"/>
    <lineage>
        <taxon>Eukaryota</taxon>
        <taxon>Fungi</taxon>
        <taxon>Dikarya</taxon>
        <taxon>Basidiomycota</taxon>
        <taxon>Pucciniomycotina</taxon>
        <taxon>Microbotryomycetes</taxon>
        <taxon>Sporidiobolales</taxon>
        <taxon>Sporidiobolaceae</taxon>
        <taxon>Rhodotorula</taxon>
    </lineage>
</organism>
<dbReference type="Pfam" id="PF00135">
    <property type="entry name" value="COesterase"/>
    <property type="match status" value="1"/>
</dbReference>
<evidence type="ECO:0000256" key="1">
    <source>
        <dbReference type="ARBA" id="ARBA00005964"/>
    </source>
</evidence>
<feature type="domain" description="Carboxylesterase type B" evidence="4">
    <location>
        <begin position="26"/>
        <end position="535"/>
    </location>
</feature>
<evidence type="ECO:0000256" key="3">
    <source>
        <dbReference type="RuleBase" id="RU361235"/>
    </source>
</evidence>
<dbReference type="InterPro" id="IPR050309">
    <property type="entry name" value="Type-B_Carboxylest/Lipase"/>
</dbReference>
<feature type="signal peptide" evidence="3">
    <location>
        <begin position="1"/>
        <end position="20"/>
    </location>
</feature>
<keyword evidence="6" id="KW-1185">Reference proteome</keyword>
<dbReference type="SUPFAM" id="SSF53474">
    <property type="entry name" value="alpha/beta-Hydrolases"/>
    <property type="match status" value="1"/>
</dbReference>
<dbReference type="GO" id="GO:0016787">
    <property type="term" value="F:hydrolase activity"/>
    <property type="evidence" value="ECO:0007669"/>
    <property type="project" value="UniProtKB-KW"/>
</dbReference>
<protein>
    <recommendedName>
        <fullName evidence="3">Carboxylic ester hydrolase</fullName>
        <ecNumber evidence="3">3.1.1.-</ecNumber>
    </recommendedName>
</protein>
<feature type="chain" id="PRO_5023014227" description="Carboxylic ester hydrolase" evidence="3">
    <location>
        <begin position="21"/>
        <end position="563"/>
    </location>
</feature>
<comment type="caution">
    <text evidence="5">The sequence shown here is derived from an EMBL/GenBank/DDBJ whole genome shotgun (WGS) entry which is preliminary data.</text>
</comment>
<dbReference type="PROSITE" id="PS00941">
    <property type="entry name" value="CARBOXYLESTERASE_B_2"/>
    <property type="match status" value="1"/>
</dbReference>
<reference evidence="5 6" key="1">
    <citation type="submission" date="2019-03" db="EMBL/GenBank/DDBJ databases">
        <title>Rhodosporidium diobovatum UCD-FST 08-225 genome sequencing, assembly, and annotation.</title>
        <authorList>
            <person name="Fakankun I.U."/>
            <person name="Fristensky B."/>
            <person name="Levin D.B."/>
        </authorList>
    </citation>
    <scope>NUCLEOTIDE SEQUENCE [LARGE SCALE GENOMIC DNA]</scope>
    <source>
        <strain evidence="5 6">UCD-FST 08-225</strain>
    </source>
</reference>
<dbReference type="PANTHER" id="PTHR11559">
    <property type="entry name" value="CARBOXYLESTERASE"/>
    <property type="match status" value="1"/>
</dbReference>
<dbReference type="STRING" id="5288.A0A5C5FN93"/>
<dbReference type="PROSITE" id="PS00122">
    <property type="entry name" value="CARBOXYLESTERASE_B_1"/>
    <property type="match status" value="1"/>
</dbReference>
<evidence type="ECO:0000313" key="6">
    <source>
        <dbReference type="Proteomes" id="UP000311382"/>
    </source>
</evidence>
<gene>
    <name evidence="5" type="ORF">DMC30DRAFT_63906</name>
</gene>
<proteinExistence type="inferred from homology"/>
<dbReference type="Gene3D" id="3.40.50.1820">
    <property type="entry name" value="alpha/beta hydrolase"/>
    <property type="match status" value="1"/>
</dbReference>
<comment type="similarity">
    <text evidence="1 3">Belongs to the type-B carboxylesterase/lipase family.</text>
</comment>
<dbReference type="InterPro" id="IPR002018">
    <property type="entry name" value="CarbesteraseB"/>
</dbReference>
<evidence type="ECO:0000313" key="5">
    <source>
        <dbReference type="EMBL" id="TNY18270.1"/>
    </source>
</evidence>
<dbReference type="EC" id="3.1.1.-" evidence="3"/>
<keyword evidence="2 3" id="KW-0378">Hydrolase</keyword>
<evidence type="ECO:0000256" key="2">
    <source>
        <dbReference type="ARBA" id="ARBA00022801"/>
    </source>
</evidence>
<name>A0A5C5FN93_9BASI</name>
<dbReference type="EMBL" id="SOZI01000147">
    <property type="protein sequence ID" value="TNY18270.1"/>
    <property type="molecule type" value="Genomic_DNA"/>
</dbReference>